<dbReference type="EMBL" id="JAOTPV010000022">
    <property type="protein sequence ID" value="KAJ4471503.1"/>
    <property type="molecule type" value="Genomic_DNA"/>
</dbReference>
<dbReference type="Proteomes" id="UP001150266">
    <property type="component" value="Unassembled WGS sequence"/>
</dbReference>
<protein>
    <submittedName>
        <fullName evidence="2">Uncharacterized protein</fullName>
    </submittedName>
</protein>
<evidence type="ECO:0000313" key="2">
    <source>
        <dbReference type="EMBL" id="KAJ4471503.1"/>
    </source>
</evidence>
<dbReference type="AlphaFoldDB" id="A0A9W9A095"/>
<name>A0A9W9A095_9AGAR</name>
<comment type="caution">
    <text evidence="2">The sequence shown here is derived from an EMBL/GenBank/DDBJ whole genome shotgun (WGS) entry which is preliminary data.</text>
</comment>
<reference evidence="2" key="1">
    <citation type="submission" date="2022-08" db="EMBL/GenBank/DDBJ databases">
        <title>A Global Phylogenomic Analysis of the Shiitake Genus Lentinula.</title>
        <authorList>
            <consortium name="DOE Joint Genome Institute"/>
            <person name="Sierra-Patev S."/>
            <person name="Min B."/>
            <person name="Naranjo-Ortiz M."/>
            <person name="Looney B."/>
            <person name="Konkel Z."/>
            <person name="Slot J.C."/>
            <person name="Sakamoto Y."/>
            <person name="Steenwyk J.L."/>
            <person name="Rokas A."/>
            <person name="Carro J."/>
            <person name="Camarero S."/>
            <person name="Ferreira P."/>
            <person name="Molpeceres G."/>
            <person name="Ruiz-Duenas F.J."/>
            <person name="Serrano A."/>
            <person name="Henrissat B."/>
            <person name="Drula E."/>
            <person name="Hughes K.W."/>
            <person name="Mata J.L."/>
            <person name="Ishikawa N.K."/>
            <person name="Vargas-Isla R."/>
            <person name="Ushijima S."/>
            <person name="Smith C.A."/>
            <person name="Ahrendt S."/>
            <person name="Andreopoulos W."/>
            <person name="He G."/>
            <person name="Labutti K."/>
            <person name="Lipzen A."/>
            <person name="Ng V."/>
            <person name="Riley R."/>
            <person name="Sandor L."/>
            <person name="Barry K."/>
            <person name="Martinez A.T."/>
            <person name="Xiao Y."/>
            <person name="Gibbons J.G."/>
            <person name="Terashima K."/>
            <person name="Grigoriev I.V."/>
            <person name="Hibbett D.S."/>
        </authorList>
    </citation>
    <scope>NUCLEOTIDE SEQUENCE</scope>
    <source>
        <strain evidence="2">JLM2183</strain>
    </source>
</reference>
<keyword evidence="1" id="KW-0472">Membrane</keyword>
<gene>
    <name evidence="2" type="ORF">J3R30DRAFT_3525907</name>
</gene>
<sequence>MVILYLCPFNFSMHVLLFLLIRARLAPATHETFVGTTHICGLSNISSTNKNKQPCVTKTSFFCYSFPFPLPLLFFYSSALNAYISVYYTFISIPAYC</sequence>
<organism evidence="2 3">
    <name type="scientific">Lentinula aciculospora</name>
    <dbReference type="NCBI Taxonomy" id="153920"/>
    <lineage>
        <taxon>Eukaryota</taxon>
        <taxon>Fungi</taxon>
        <taxon>Dikarya</taxon>
        <taxon>Basidiomycota</taxon>
        <taxon>Agaricomycotina</taxon>
        <taxon>Agaricomycetes</taxon>
        <taxon>Agaricomycetidae</taxon>
        <taxon>Agaricales</taxon>
        <taxon>Marasmiineae</taxon>
        <taxon>Omphalotaceae</taxon>
        <taxon>Lentinula</taxon>
    </lineage>
</organism>
<evidence type="ECO:0000256" key="1">
    <source>
        <dbReference type="SAM" id="Phobius"/>
    </source>
</evidence>
<accession>A0A9W9A095</accession>
<keyword evidence="3" id="KW-1185">Reference proteome</keyword>
<evidence type="ECO:0000313" key="3">
    <source>
        <dbReference type="Proteomes" id="UP001150266"/>
    </source>
</evidence>
<feature type="transmembrane region" description="Helical" evidence="1">
    <location>
        <begin position="74"/>
        <end position="96"/>
    </location>
</feature>
<keyword evidence="1" id="KW-1133">Transmembrane helix</keyword>
<keyword evidence="1" id="KW-0812">Transmembrane</keyword>
<proteinExistence type="predicted"/>